<reference evidence="6" key="1">
    <citation type="submission" date="2015-10" db="EMBL/GenBank/DDBJ databases">
        <title>Draft Genome Sequences of 11 Lactococcus lactis subspecies cremoris strains.</title>
        <authorList>
            <person name="Wels M."/>
            <person name="Backus L."/>
            <person name="Boekhorst J."/>
            <person name="Dijkstra A."/>
            <person name="Beerthuizen M."/>
            <person name="Kelly W."/>
            <person name="Siezen R."/>
            <person name="Bachmann H."/>
            <person name="Van Hijum S."/>
        </authorList>
    </citation>
    <scope>NUCLEOTIDE SEQUENCE [LARGE SCALE GENOMIC DNA]</scope>
    <source>
        <strain evidence="6">KF282</strain>
    </source>
</reference>
<dbReference type="PATRIC" id="fig|1360.102.peg.915"/>
<evidence type="ECO:0000313" key="5">
    <source>
        <dbReference type="EMBL" id="KSU03652.1"/>
    </source>
</evidence>
<evidence type="ECO:0000313" key="6">
    <source>
        <dbReference type="Proteomes" id="UP000053058"/>
    </source>
</evidence>
<dbReference type="Pfam" id="PF01965">
    <property type="entry name" value="DJ-1_PfpI"/>
    <property type="match status" value="1"/>
</dbReference>
<proteinExistence type="inferred from homology"/>
<dbReference type="CDD" id="cd03141">
    <property type="entry name" value="GATase1_Hsp31_like"/>
    <property type="match status" value="1"/>
</dbReference>
<keyword evidence="2" id="KW-0456">Lyase</keyword>
<dbReference type="GO" id="GO:0019243">
    <property type="term" value="P:methylglyoxal catabolic process to D-lactate via S-lactoyl-glutathione"/>
    <property type="evidence" value="ECO:0007669"/>
    <property type="project" value="TreeGrafter"/>
</dbReference>
<keyword evidence="1" id="KW-0346">Stress response</keyword>
<sequence length="229" mass="25916">MKKILIIETNIPKYGKDNRATGLWLGETTHFYDEVISAGYEVDFASPSGGYVPIDPESFKYANEIDWKWYADKNFREFALANTKKIGDLNPLDYVAIYYTGGHGVLWDYPKNAELKNIGEEIYNSGGFITSVCHGAAALLNLMNEEGEYLIKDKLITGFTNEEEELNKTTDKVPFLTETELTRYGGKYVKEAPFKEFVIQDGRIITGQNPQSPKKVGTMLVQELNKLNK</sequence>
<dbReference type="PANTHER" id="PTHR48094:SF11">
    <property type="entry name" value="GLUTATHIONE-INDEPENDENT GLYOXALASE HSP31-RELATED"/>
    <property type="match status" value="1"/>
</dbReference>
<gene>
    <name evidence="5" type="ORF">KF282_1735</name>
</gene>
<organism evidence="5 6">
    <name type="scientific">Lactococcus lactis subsp. lactis</name>
    <name type="common">Streptococcus lactis</name>
    <dbReference type="NCBI Taxonomy" id="1360"/>
    <lineage>
        <taxon>Bacteria</taxon>
        <taxon>Bacillati</taxon>
        <taxon>Bacillota</taxon>
        <taxon>Bacilli</taxon>
        <taxon>Lactobacillales</taxon>
        <taxon>Streptococcaceae</taxon>
        <taxon>Lactococcus</taxon>
    </lineage>
</organism>
<protein>
    <submittedName>
        <fullName evidence="5">ThiJ/PfpI family protein</fullName>
    </submittedName>
</protein>
<dbReference type="InterPro" id="IPR002818">
    <property type="entry name" value="DJ-1/PfpI"/>
</dbReference>
<dbReference type="GO" id="GO:0019172">
    <property type="term" value="F:glyoxalase III activity"/>
    <property type="evidence" value="ECO:0007669"/>
    <property type="project" value="TreeGrafter"/>
</dbReference>
<dbReference type="InterPro" id="IPR050325">
    <property type="entry name" value="Prot/Nucl_acid_deglycase"/>
</dbReference>
<dbReference type="GO" id="GO:0005737">
    <property type="term" value="C:cytoplasm"/>
    <property type="evidence" value="ECO:0007669"/>
    <property type="project" value="TreeGrafter"/>
</dbReference>
<dbReference type="PANTHER" id="PTHR48094">
    <property type="entry name" value="PROTEIN/NUCLEIC ACID DEGLYCASE DJ-1-RELATED"/>
    <property type="match status" value="1"/>
</dbReference>
<evidence type="ECO:0000256" key="2">
    <source>
        <dbReference type="ARBA" id="ARBA00023239"/>
    </source>
</evidence>
<comment type="similarity">
    <text evidence="3">Belongs to the peptidase C56 family. HSP31-like subfamily.</text>
</comment>
<dbReference type="InterPro" id="IPR029062">
    <property type="entry name" value="Class_I_gatase-like"/>
</dbReference>
<name>A0A0V8CQP6_LACLL</name>
<dbReference type="EMBL" id="LKLN01000071">
    <property type="protein sequence ID" value="KSU03652.1"/>
    <property type="molecule type" value="Genomic_DNA"/>
</dbReference>
<dbReference type="Gene3D" id="3.40.50.880">
    <property type="match status" value="1"/>
</dbReference>
<evidence type="ECO:0000259" key="4">
    <source>
        <dbReference type="Pfam" id="PF01965"/>
    </source>
</evidence>
<evidence type="ECO:0000256" key="1">
    <source>
        <dbReference type="ARBA" id="ARBA00023016"/>
    </source>
</evidence>
<dbReference type="AlphaFoldDB" id="A0A0V8CQP6"/>
<dbReference type="SUPFAM" id="SSF52317">
    <property type="entry name" value="Class I glutamine amidotransferase-like"/>
    <property type="match status" value="1"/>
</dbReference>
<comment type="caution">
    <text evidence="5">The sequence shown here is derived from an EMBL/GenBank/DDBJ whole genome shotgun (WGS) entry which is preliminary data.</text>
</comment>
<dbReference type="Proteomes" id="UP000053058">
    <property type="component" value="Unassembled WGS sequence"/>
</dbReference>
<accession>A0A0V8CQP6</accession>
<evidence type="ECO:0000256" key="3">
    <source>
        <dbReference type="ARBA" id="ARBA00038493"/>
    </source>
</evidence>
<feature type="domain" description="DJ-1/PfpI" evidence="4">
    <location>
        <begin position="27"/>
        <end position="220"/>
    </location>
</feature>
<dbReference type="RefSeq" id="WP_017865236.1">
    <property type="nucleotide sequence ID" value="NZ_CP024954.1"/>
</dbReference>